<feature type="region of interest" description="Disordered" evidence="1">
    <location>
        <begin position="274"/>
        <end position="295"/>
    </location>
</feature>
<evidence type="ECO:0000256" key="1">
    <source>
        <dbReference type="SAM" id="MobiDB-lite"/>
    </source>
</evidence>
<feature type="region of interest" description="Disordered" evidence="1">
    <location>
        <begin position="782"/>
        <end position="852"/>
    </location>
</feature>
<evidence type="ECO:0000313" key="2">
    <source>
        <dbReference type="EMBL" id="CAL1569688.1"/>
    </source>
</evidence>
<dbReference type="Proteomes" id="UP001497482">
    <property type="component" value="Chromosome 1"/>
</dbReference>
<feature type="compositionally biased region" description="Basic and acidic residues" evidence="1">
    <location>
        <begin position="114"/>
        <end position="129"/>
    </location>
</feature>
<reference evidence="2 3" key="1">
    <citation type="submission" date="2024-04" db="EMBL/GenBank/DDBJ databases">
        <authorList>
            <person name="Waldvogel A.-M."/>
            <person name="Schoenle A."/>
        </authorList>
    </citation>
    <scope>NUCLEOTIDE SEQUENCE [LARGE SCALE GENOMIC DNA]</scope>
</reference>
<sequence length="870" mass="103398">MYWTTTEIQVLLEVTLQYKEEKSRQNIDWRSHTSTYHDIWKAFLQVYPVKRAEEGVLHFPHDVERINKAKVIFKLVWSKLQWRNRREEEEEDDKEEEDDEEDGDSEDTCSAWESESKDWSSTESEDKMEMFKPPCNRRLFEDDAYAQTSTTEAPITAEKMTAMYWTNSERKVLLEVMLQYKEEKSGQNIDWRSHTSTYHDIWKAFLQVYPVKRAEAGVRHFPHDVEKINKAMIIFKLTEMQRRFHKYDCCYRFWYIAGRIWSEDEVEDELWGESESSDWSSTESEDCKDTKALSSLQTSTTEAPITAEKMNLMYWTNSERKVLLEVTLQYKEEKSRQNIEWRSHTSTYHDIWKAFLQVYPVKRAEEGVLHFPHDVEKINKAMIIFKLTDMRRRFHKSNFFYRLWFISEKIWSEKKLCEESEDSDVVVEKDKDDEVEENIKDTKAALESESSDWSYTESEDCKDTKALSSLQTSTTEAPFTAEKMTAKYWTNSEIEALLMVTAQYKNEKSRQNIDWRSHTSTYHDIWKAFLQVYPVERAEKGVMHFPHDVEKINKAMIIFKLTDMRRRFQKSDEILKKSDRFGYISDFIWGADWGEDEDWDEEEDELWGEYGEDSEVVVEEEEDEVEEDSKDTKAALESESSDWIFTESEDQAETLKPPSTRRPFEDDLYYAQYKVEKSSQNIDWRSHTSTYHDIWKAFLQVYPVKRAEEGVMHFPHDVDMINKAKVIFRLMDMGGSSHRQLDNFYSRLWVICEKIWDEKEPSEENGEDQDVVVVEDELHRVRQRDRDAHTTVQEETLRTVQSREPQSNKPRREETLPVMALPPGSTQCPPVAASPHSRKRRSERGSMALQRRARKRALCRPLVVKVGYCL</sequence>
<feature type="compositionally biased region" description="Polar residues" evidence="1">
    <location>
        <begin position="790"/>
        <end position="808"/>
    </location>
</feature>
<dbReference type="EMBL" id="OZ035823">
    <property type="protein sequence ID" value="CAL1569688.1"/>
    <property type="molecule type" value="Genomic_DNA"/>
</dbReference>
<accession>A0AAV2IYL5</accession>
<proteinExistence type="predicted"/>
<gene>
    <name evidence="2" type="ORF">KC01_LOCUS2086</name>
</gene>
<keyword evidence="3" id="KW-1185">Reference proteome</keyword>
<feature type="compositionally biased region" description="Acidic residues" evidence="1">
    <location>
        <begin position="88"/>
        <end position="107"/>
    </location>
</feature>
<evidence type="ECO:0000313" key="3">
    <source>
        <dbReference type="Proteomes" id="UP001497482"/>
    </source>
</evidence>
<organism evidence="2 3">
    <name type="scientific">Knipowitschia caucasica</name>
    <name type="common">Caucasian dwarf goby</name>
    <name type="synonym">Pomatoschistus caucasicus</name>
    <dbReference type="NCBI Taxonomy" id="637954"/>
    <lineage>
        <taxon>Eukaryota</taxon>
        <taxon>Metazoa</taxon>
        <taxon>Chordata</taxon>
        <taxon>Craniata</taxon>
        <taxon>Vertebrata</taxon>
        <taxon>Euteleostomi</taxon>
        <taxon>Actinopterygii</taxon>
        <taxon>Neopterygii</taxon>
        <taxon>Teleostei</taxon>
        <taxon>Neoteleostei</taxon>
        <taxon>Acanthomorphata</taxon>
        <taxon>Gobiaria</taxon>
        <taxon>Gobiiformes</taxon>
        <taxon>Gobioidei</taxon>
        <taxon>Gobiidae</taxon>
        <taxon>Gobiinae</taxon>
        <taxon>Knipowitschia</taxon>
    </lineage>
</organism>
<feature type="region of interest" description="Disordered" evidence="1">
    <location>
        <begin position="86"/>
        <end position="129"/>
    </location>
</feature>
<protein>
    <submittedName>
        <fullName evidence="2">Uncharacterized protein</fullName>
    </submittedName>
</protein>
<dbReference type="AlphaFoldDB" id="A0AAV2IYL5"/>
<name>A0AAV2IYL5_KNICA</name>